<comment type="caution">
    <text evidence="6">The sequence shown here is derived from an EMBL/GenBank/DDBJ whole genome shotgun (WGS) entry which is preliminary data.</text>
</comment>
<evidence type="ECO:0000313" key="6">
    <source>
        <dbReference type="EMBL" id="MCG4744052.1"/>
    </source>
</evidence>
<evidence type="ECO:0000259" key="4">
    <source>
        <dbReference type="Pfam" id="PF17482"/>
    </source>
</evidence>
<dbReference type="EMBL" id="JAKNGE010000001">
    <property type="protein sequence ID" value="MCG4744052.1"/>
    <property type="molecule type" value="Genomic_DNA"/>
</dbReference>
<feature type="domain" description="Tail sheath protein C-terminal" evidence="4">
    <location>
        <begin position="345"/>
        <end position="445"/>
    </location>
</feature>
<protein>
    <submittedName>
        <fullName evidence="6">Phage tail sheath family protein</fullName>
    </submittedName>
    <submittedName>
        <fullName evidence="7">Phage tail sheath protein</fullName>
    </submittedName>
</protein>
<dbReference type="Gene3D" id="3.30.1370.220">
    <property type="match status" value="1"/>
</dbReference>
<dbReference type="Proteomes" id="UP001299608">
    <property type="component" value="Unassembled WGS sequence"/>
</dbReference>
<dbReference type="Gene3D" id="3.40.50.11790">
    <property type="match status" value="1"/>
</dbReference>
<keyword evidence="8" id="KW-1185">Reference proteome</keyword>
<dbReference type="EMBL" id="JAAITT010000007">
    <property type="protein sequence ID" value="NSJ48298.1"/>
    <property type="molecule type" value="Genomic_DNA"/>
</dbReference>
<evidence type="ECO:0000256" key="1">
    <source>
        <dbReference type="ARBA" id="ARBA00008005"/>
    </source>
</evidence>
<feature type="domain" description="Phage tail sheath protein-like beta-sandwich" evidence="3">
    <location>
        <begin position="100"/>
        <end position="189"/>
    </location>
</feature>
<dbReference type="InterPro" id="IPR035089">
    <property type="entry name" value="Phage_sheath_subtilisin"/>
</dbReference>
<dbReference type="InterPro" id="IPR054564">
    <property type="entry name" value="Gp18_domIII_N"/>
</dbReference>
<dbReference type="Pfam" id="PF22671">
    <property type="entry name" value="Gp18_domIII_N"/>
    <property type="match status" value="1"/>
</dbReference>
<dbReference type="AlphaFoldDB" id="A0AAW5BJT9"/>
<feature type="domain" description="Tail sheath protein Gp18-like" evidence="5">
    <location>
        <begin position="34"/>
        <end position="82"/>
    </location>
</feature>
<organism evidence="6 9">
    <name type="scientific">Enterocloster aldenensis</name>
    <dbReference type="NCBI Taxonomy" id="358742"/>
    <lineage>
        <taxon>Bacteria</taxon>
        <taxon>Bacillati</taxon>
        <taxon>Bacillota</taxon>
        <taxon>Clostridia</taxon>
        <taxon>Lachnospirales</taxon>
        <taxon>Lachnospiraceae</taxon>
        <taxon>Enterocloster</taxon>
    </lineage>
</organism>
<dbReference type="Proteomes" id="UP000669239">
    <property type="component" value="Unassembled WGS sequence"/>
</dbReference>
<evidence type="ECO:0000313" key="9">
    <source>
        <dbReference type="Proteomes" id="UP001299608"/>
    </source>
</evidence>
<evidence type="ECO:0000313" key="8">
    <source>
        <dbReference type="Proteomes" id="UP000669239"/>
    </source>
</evidence>
<evidence type="ECO:0000259" key="2">
    <source>
        <dbReference type="Pfam" id="PF04984"/>
    </source>
</evidence>
<evidence type="ECO:0000313" key="7">
    <source>
        <dbReference type="EMBL" id="NSJ48298.1"/>
    </source>
</evidence>
<dbReference type="InterPro" id="IPR020287">
    <property type="entry name" value="Tail_sheath_C"/>
</dbReference>
<sequence length="452" mass="48487">MAGGTWTNQNKVQPGVYINVKSKGNVTANIGDKGIVAIAEPLSWGPAETVQEILSGDDVKPYIGYDITNPKALFLREMMKGSDVSAGPIKILLYRPKGSGGKKATVTSGALTVTALYEGIRGNDISVIVQEQADQAGIFDVSTVIDGTMVDEQAIKKLDDLKTNAWVTFEGTGTDITETAGVTLIGGTDPTISASDYAAFLAAIEPYQFDILVYDGTDNTTMQAIAAFVRRISNTLGQKCQAVMADAHTVNSEWVISVNNGVRLSDGTVLTAQQATWWLGGAEAGASYNQSLTYAQYPDAVEANPKLTDGQITAAIQSGEIVFIDTFGSVKVCTDINTLTSYSVDKGQEFSKNRVMRVLNQFCNDVYKQFSLYYIGKTDNTETGRNLMKGWIVGYLNEIQASNGIQNFVADDVQVRAGSSVDSVLIDVAIQPVDSIEKIYMTVTVSVNTAAQ</sequence>
<evidence type="ECO:0000259" key="5">
    <source>
        <dbReference type="Pfam" id="PF22671"/>
    </source>
</evidence>
<dbReference type="RefSeq" id="WP_165641740.1">
    <property type="nucleotide sequence ID" value="NZ_JAAITT010000007.1"/>
</dbReference>
<evidence type="ECO:0000259" key="3">
    <source>
        <dbReference type="Pfam" id="PF17481"/>
    </source>
</evidence>
<dbReference type="Pfam" id="PF04984">
    <property type="entry name" value="Phage_sheath_1"/>
    <property type="match status" value="1"/>
</dbReference>
<name>A0AAW5BJT9_9FIRM</name>
<proteinExistence type="inferred from homology"/>
<dbReference type="Pfam" id="PF17482">
    <property type="entry name" value="Phage_sheath_1C"/>
    <property type="match status" value="1"/>
</dbReference>
<dbReference type="InterPro" id="IPR035326">
    <property type="entry name" value="Beta_sandwich_Seath"/>
</dbReference>
<dbReference type="Gene3D" id="3.30.360.90">
    <property type="match status" value="1"/>
</dbReference>
<comment type="similarity">
    <text evidence="1">Belongs to the myoviridae tail sheath protein family.</text>
</comment>
<feature type="domain" description="Tail sheath protein subtilisin-like" evidence="2">
    <location>
        <begin position="192"/>
        <end position="338"/>
    </location>
</feature>
<gene>
    <name evidence="7" type="ORF">G5B36_06240</name>
    <name evidence="6" type="ORF">L0N08_01340</name>
</gene>
<dbReference type="Gene3D" id="3.30.1490.360">
    <property type="match status" value="1"/>
</dbReference>
<reference evidence="7 8" key="1">
    <citation type="journal article" date="2020" name="Cell Host Microbe">
        <title>Functional and Genomic Variation between Human-Derived Isolates of Lachnospiraceae Reveals Inter- and Intra-Species Diversity.</title>
        <authorList>
            <person name="Sorbara M.T."/>
            <person name="Littmann E.R."/>
            <person name="Fontana E."/>
            <person name="Moody T.U."/>
            <person name="Kohout C.E."/>
            <person name="Gjonbalaj M."/>
            <person name="Eaton V."/>
            <person name="Seok R."/>
            <person name="Leiner I.M."/>
            <person name="Pamer E.G."/>
        </authorList>
    </citation>
    <scope>NUCLEOTIDE SEQUENCE [LARGE SCALE GENOMIC DNA]</scope>
    <source>
        <strain evidence="7 8">MSK.1.17</strain>
    </source>
</reference>
<reference evidence="7" key="2">
    <citation type="submission" date="2020-02" db="EMBL/GenBank/DDBJ databases">
        <authorList>
            <person name="Littmann E."/>
            <person name="Sorbara M."/>
        </authorList>
    </citation>
    <scope>NUCLEOTIDE SEQUENCE</scope>
    <source>
        <strain evidence="7">MSK.1.17</strain>
    </source>
</reference>
<reference evidence="6" key="3">
    <citation type="submission" date="2022-01" db="EMBL/GenBank/DDBJ databases">
        <title>Collection of gut derived symbiotic bacterial strains cultured from healthy donors.</title>
        <authorList>
            <person name="Lin H."/>
            <person name="Kohout C."/>
            <person name="Waligurski E."/>
            <person name="Pamer E.G."/>
        </authorList>
    </citation>
    <scope>NUCLEOTIDE SEQUENCE</scope>
    <source>
        <strain evidence="6">DFI.6.55</strain>
    </source>
</reference>
<dbReference type="Pfam" id="PF17481">
    <property type="entry name" value="Phage_sheath_domII"/>
    <property type="match status" value="1"/>
</dbReference>
<accession>A0AAW5BJT9</accession>
<dbReference type="Gene3D" id="2.60.40.4290">
    <property type="match status" value="1"/>
</dbReference>